<evidence type="ECO:0000313" key="2">
    <source>
        <dbReference type="Proteomes" id="UP000814140"/>
    </source>
</evidence>
<dbReference type="Proteomes" id="UP000814140">
    <property type="component" value="Unassembled WGS sequence"/>
</dbReference>
<gene>
    <name evidence="1" type="ORF">BV25DRAFT_25525</name>
</gene>
<comment type="caution">
    <text evidence="1">The sequence shown here is derived from an EMBL/GenBank/DDBJ whole genome shotgun (WGS) entry which is preliminary data.</text>
</comment>
<reference evidence="1" key="1">
    <citation type="submission" date="2021-03" db="EMBL/GenBank/DDBJ databases">
        <authorList>
            <consortium name="DOE Joint Genome Institute"/>
            <person name="Ahrendt S."/>
            <person name="Looney B.P."/>
            <person name="Miyauchi S."/>
            <person name="Morin E."/>
            <person name="Drula E."/>
            <person name="Courty P.E."/>
            <person name="Chicoki N."/>
            <person name="Fauchery L."/>
            <person name="Kohler A."/>
            <person name="Kuo A."/>
            <person name="Labutti K."/>
            <person name="Pangilinan J."/>
            <person name="Lipzen A."/>
            <person name="Riley R."/>
            <person name="Andreopoulos W."/>
            <person name="He G."/>
            <person name="Johnson J."/>
            <person name="Barry K.W."/>
            <person name="Grigoriev I.V."/>
            <person name="Nagy L."/>
            <person name="Hibbett D."/>
            <person name="Henrissat B."/>
            <person name="Matheny P.B."/>
            <person name="Labbe J."/>
            <person name="Martin F."/>
        </authorList>
    </citation>
    <scope>NUCLEOTIDE SEQUENCE</scope>
    <source>
        <strain evidence="1">HHB10654</strain>
    </source>
</reference>
<reference evidence="1" key="2">
    <citation type="journal article" date="2022" name="New Phytol.">
        <title>Evolutionary transition to the ectomycorrhizal habit in the genomes of a hyperdiverse lineage of mushroom-forming fungi.</title>
        <authorList>
            <person name="Looney B."/>
            <person name="Miyauchi S."/>
            <person name="Morin E."/>
            <person name="Drula E."/>
            <person name="Courty P.E."/>
            <person name="Kohler A."/>
            <person name="Kuo A."/>
            <person name="LaButti K."/>
            <person name="Pangilinan J."/>
            <person name="Lipzen A."/>
            <person name="Riley R."/>
            <person name="Andreopoulos W."/>
            <person name="He G."/>
            <person name="Johnson J."/>
            <person name="Nolan M."/>
            <person name="Tritt A."/>
            <person name="Barry K.W."/>
            <person name="Grigoriev I.V."/>
            <person name="Nagy L.G."/>
            <person name="Hibbett D."/>
            <person name="Henrissat B."/>
            <person name="Matheny P.B."/>
            <person name="Labbe J."/>
            <person name="Martin F.M."/>
        </authorList>
    </citation>
    <scope>NUCLEOTIDE SEQUENCE</scope>
    <source>
        <strain evidence="1">HHB10654</strain>
    </source>
</reference>
<keyword evidence="2" id="KW-1185">Reference proteome</keyword>
<name>A0ACB8TJV6_9AGAM</name>
<proteinExistence type="predicted"/>
<sequence>MQTPVRVIVRLPYNRPEQAPPDPVPVEWNVEKENYLWEVIARSRAADNGTPDWKALASRLGVPLPYLLYRAQTRYEQDLRGLQDIRGALDPSGAGRPQLPDDPLSPTDRDRPGLLRKDSGRLSSLARLSSSARLTTPLGVRARLNSLSNASARMSRPSSSSVLTLRGAHRKDHAPFKPTSPLSSESESDDDAAREEEADRRAEEQEALDSKLRALERLMTGDTLGLVSSVREERRDSGKGKSPLVRGRNRSRSPPRGGLQRSDVNVLSRSHSQSISSASSPQGSIPSMPSPPPEARSQHLSPDDKAGSTTAVSQGHARGQHHKRYPVSVRQKASEMGSHTGSSASSFSDLSEASLSGSALESALLSNIRGNGSRLSNFARSHLIGKGGGSRH</sequence>
<evidence type="ECO:0000313" key="1">
    <source>
        <dbReference type="EMBL" id="KAI0068693.1"/>
    </source>
</evidence>
<protein>
    <submittedName>
        <fullName evidence="1">Uncharacterized protein</fullName>
    </submittedName>
</protein>
<organism evidence="1 2">
    <name type="scientific">Artomyces pyxidatus</name>
    <dbReference type="NCBI Taxonomy" id="48021"/>
    <lineage>
        <taxon>Eukaryota</taxon>
        <taxon>Fungi</taxon>
        <taxon>Dikarya</taxon>
        <taxon>Basidiomycota</taxon>
        <taxon>Agaricomycotina</taxon>
        <taxon>Agaricomycetes</taxon>
        <taxon>Russulales</taxon>
        <taxon>Auriscalpiaceae</taxon>
        <taxon>Artomyces</taxon>
    </lineage>
</organism>
<accession>A0ACB8TJV6</accession>
<dbReference type="EMBL" id="MU277187">
    <property type="protein sequence ID" value="KAI0068693.1"/>
    <property type="molecule type" value="Genomic_DNA"/>
</dbReference>